<evidence type="ECO:0000313" key="5">
    <source>
        <dbReference type="WBParaSite" id="PDA_v2.g25192.t1"/>
    </source>
</evidence>
<protein>
    <submittedName>
        <fullName evidence="5">Importin subunit alpha</fullName>
    </submittedName>
</protein>
<keyword evidence="2" id="KW-0813">Transport</keyword>
<dbReference type="Gene3D" id="1.25.10.10">
    <property type="entry name" value="Leucine-rich Repeat Variant"/>
    <property type="match status" value="1"/>
</dbReference>
<evidence type="ECO:0000256" key="3">
    <source>
        <dbReference type="ARBA" id="ARBA00022927"/>
    </source>
</evidence>
<keyword evidence="4" id="KW-1185">Reference proteome</keyword>
<dbReference type="Proteomes" id="UP000887578">
    <property type="component" value="Unplaced"/>
</dbReference>
<organism evidence="4 5">
    <name type="scientific">Panagrolaimus davidi</name>
    <dbReference type="NCBI Taxonomy" id="227884"/>
    <lineage>
        <taxon>Eukaryota</taxon>
        <taxon>Metazoa</taxon>
        <taxon>Ecdysozoa</taxon>
        <taxon>Nematoda</taxon>
        <taxon>Chromadorea</taxon>
        <taxon>Rhabditida</taxon>
        <taxon>Tylenchina</taxon>
        <taxon>Panagrolaimomorpha</taxon>
        <taxon>Panagrolaimoidea</taxon>
        <taxon>Panagrolaimidae</taxon>
        <taxon>Panagrolaimus</taxon>
    </lineage>
</organism>
<evidence type="ECO:0000256" key="1">
    <source>
        <dbReference type="ARBA" id="ARBA00010394"/>
    </source>
</evidence>
<dbReference type="WBParaSite" id="PDA_v2.g25192.t1">
    <property type="protein sequence ID" value="PDA_v2.g25192.t1"/>
    <property type="gene ID" value="PDA_v2.g25192"/>
</dbReference>
<dbReference type="SUPFAM" id="SSF48371">
    <property type="entry name" value="ARM repeat"/>
    <property type="match status" value="1"/>
</dbReference>
<dbReference type="InterPro" id="IPR011989">
    <property type="entry name" value="ARM-like"/>
</dbReference>
<dbReference type="AlphaFoldDB" id="A0A914Q828"/>
<dbReference type="PANTHER" id="PTHR23316">
    <property type="entry name" value="IMPORTIN ALPHA"/>
    <property type="match status" value="1"/>
</dbReference>
<proteinExistence type="inferred from homology"/>
<reference evidence="5" key="1">
    <citation type="submission" date="2022-11" db="UniProtKB">
        <authorList>
            <consortium name="WormBaseParasite"/>
        </authorList>
    </citation>
    <scope>IDENTIFICATION</scope>
</reference>
<sequence length="533" mass="61005">MGDAEIHPFIDAATTAQHANDGTRLQNSLNFLKNYKIKHILFRRRAVAEIRIVLTSRPNAYEPFKDDIVHVFNKILKKPNEDILVLEQILWTITNLSHANSKLIHELLPADIAKVIAEHAKNSTASAVRDQAIMCLGNIVSDCDTCRNHVMKTGIFETVLDLLQTPTNLTAKQRDHYAWTLQNILRPSPTAPDLNVLLTSNRREKMFKISFGLITLPPPDASIIQGVELLHDWIMIDSEKCVGVSIVENETIMNHLLRIFDGDDDDASSKVIRSIGNLVFNDDDVIQRIIDYGFVSSMDARRLTAGVKLESDIIWCLSNILGSLRPSCVHAIYGRTDLWEYLIRNCYSYEFLIRRESIFCVMNICTFFQGEEQKELYQTFFGKMIIDILDGFTIEENTSMAQAVQGILTHCTDEMNRNNPIYKEMIYENGFEEAVQKRYEWTQKTLQTLDVGTPQRRELFILFNLCVDALNSIDDYKNVLKCDDQMAKMKIDALTPMDSTPRRPPREDIRECAQRSFAIFDDTILNLSPITPK</sequence>
<keyword evidence="3" id="KW-0653">Protein transport</keyword>
<evidence type="ECO:0000313" key="4">
    <source>
        <dbReference type="Proteomes" id="UP000887578"/>
    </source>
</evidence>
<accession>A0A914Q828</accession>
<dbReference type="GO" id="GO:0015031">
    <property type="term" value="P:protein transport"/>
    <property type="evidence" value="ECO:0007669"/>
    <property type="project" value="UniProtKB-KW"/>
</dbReference>
<dbReference type="InterPro" id="IPR016024">
    <property type="entry name" value="ARM-type_fold"/>
</dbReference>
<name>A0A914Q828_9BILA</name>
<evidence type="ECO:0000256" key="2">
    <source>
        <dbReference type="ARBA" id="ARBA00022448"/>
    </source>
</evidence>
<comment type="similarity">
    <text evidence="1">Belongs to the importin alpha family.</text>
</comment>